<dbReference type="EMBL" id="AP022620">
    <property type="protein sequence ID" value="BBZ77270.1"/>
    <property type="molecule type" value="Genomic_DNA"/>
</dbReference>
<protein>
    <submittedName>
        <fullName evidence="3">LLM class F420-dependent oxidoreductase</fullName>
    </submittedName>
</protein>
<dbReference type="SUPFAM" id="SSF51679">
    <property type="entry name" value="Bacterial luciferase-like"/>
    <property type="match status" value="1"/>
</dbReference>
<dbReference type="NCBIfam" id="TIGR03841">
    <property type="entry name" value="F420_Rv3093c"/>
    <property type="match status" value="1"/>
</dbReference>
<reference evidence="3 4" key="1">
    <citation type="journal article" date="2019" name="Emerg. Microbes Infect.">
        <title>Comprehensive subspecies identification of 175 nontuberculous mycobacteria species based on 7547 genomic profiles.</title>
        <authorList>
            <person name="Matsumoto Y."/>
            <person name="Kinjo T."/>
            <person name="Motooka D."/>
            <person name="Nabeya D."/>
            <person name="Jung N."/>
            <person name="Uechi K."/>
            <person name="Horii T."/>
            <person name="Iida T."/>
            <person name="Fujita J."/>
            <person name="Nakamura S."/>
        </authorList>
    </citation>
    <scope>NUCLEOTIDE SEQUENCE [LARGE SCALE GENOMIC DNA]</scope>
    <source>
        <strain evidence="3 4">JCM 30275</strain>
    </source>
</reference>
<organism evidence="3 4">
    <name type="scientific">Mycolicibacterium anyangense</name>
    <dbReference type="NCBI Taxonomy" id="1431246"/>
    <lineage>
        <taxon>Bacteria</taxon>
        <taxon>Bacillati</taxon>
        <taxon>Actinomycetota</taxon>
        <taxon>Actinomycetes</taxon>
        <taxon>Mycobacteriales</taxon>
        <taxon>Mycobacteriaceae</taxon>
        <taxon>Mycolicibacterium</taxon>
    </lineage>
</organism>
<dbReference type="InterPro" id="IPR022526">
    <property type="entry name" value="F420_Rv3093c"/>
</dbReference>
<dbReference type="PANTHER" id="PTHR43244:SF1">
    <property type="entry name" value="5,10-METHYLENETETRAHYDROMETHANOPTERIN REDUCTASE"/>
    <property type="match status" value="1"/>
</dbReference>
<keyword evidence="1" id="KW-0560">Oxidoreductase</keyword>
<feature type="domain" description="Luciferase-like" evidence="2">
    <location>
        <begin position="15"/>
        <end position="296"/>
    </location>
</feature>
<keyword evidence="4" id="KW-1185">Reference proteome</keyword>
<name>A0A6N4W5N4_9MYCO</name>
<evidence type="ECO:0000256" key="1">
    <source>
        <dbReference type="ARBA" id="ARBA00023002"/>
    </source>
</evidence>
<dbReference type="Pfam" id="PF00296">
    <property type="entry name" value="Bac_luciferase"/>
    <property type="match status" value="1"/>
</dbReference>
<evidence type="ECO:0000313" key="3">
    <source>
        <dbReference type="EMBL" id="BBZ77270.1"/>
    </source>
</evidence>
<sequence>MSRLGLTIPLEGTALAQQQCHLDTIEGGGFTDLWSAEASGADAFTPLVAAAVSHPGFRLGTAIASAFTRGPALIAMSAAALADVAQGDVAVGIGAGSDVIVEKWNGLKFQAPFQQVRDVVSFVRRALTGERIDMVCDSFRIDGFRLERVPRRQPKLLIAALRPGMLRLAGAISDGAIVNWLAASDVPRVERCVRSTGSDAEIVARLFVVPSEDVALVRATARRAIAAYLNVPVYAEFHRWLGRGDQLEPMWAAWQSGDRAAALAAIPEAVIDDLFIYGSPNDIATRTREYVDAGVTTPVLAIMPAKGQPSPSPEAIASIGRAFTG</sequence>
<accession>A0A6N4W5N4</accession>
<dbReference type="InterPro" id="IPR011251">
    <property type="entry name" value="Luciferase-like_dom"/>
</dbReference>
<evidence type="ECO:0000313" key="4">
    <source>
        <dbReference type="Proteomes" id="UP000467249"/>
    </source>
</evidence>
<dbReference type="PANTHER" id="PTHR43244">
    <property type="match status" value="1"/>
</dbReference>
<dbReference type="GO" id="GO:0016705">
    <property type="term" value="F:oxidoreductase activity, acting on paired donors, with incorporation or reduction of molecular oxygen"/>
    <property type="evidence" value="ECO:0007669"/>
    <property type="project" value="InterPro"/>
</dbReference>
<evidence type="ECO:0000259" key="2">
    <source>
        <dbReference type="Pfam" id="PF00296"/>
    </source>
</evidence>
<dbReference type="AlphaFoldDB" id="A0A6N4W5N4"/>
<dbReference type="InterPro" id="IPR036661">
    <property type="entry name" value="Luciferase-like_sf"/>
</dbReference>
<dbReference type="InterPro" id="IPR050564">
    <property type="entry name" value="F420-G6PD/mer"/>
</dbReference>
<dbReference type="Gene3D" id="3.20.20.30">
    <property type="entry name" value="Luciferase-like domain"/>
    <property type="match status" value="1"/>
</dbReference>
<dbReference type="KEGG" id="many:MANY_26070"/>
<dbReference type="Proteomes" id="UP000467249">
    <property type="component" value="Chromosome"/>
</dbReference>
<gene>
    <name evidence="3" type="ORF">MANY_26070</name>
</gene>
<proteinExistence type="predicted"/>